<comment type="caution">
    <text evidence="10">The sequence shown here is derived from an EMBL/GenBank/DDBJ whole genome shotgun (WGS) entry which is preliminary data.</text>
</comment>
<keyword evidence="11" id="KW-1185">Reference proteome</keyword>
<evidence type="ECO:0000313" key="11">
    <source>
        <dbReference type="Proteomes" id="UP001174934"/>
    </source>
</evidence>
<dbReference type="EMBL" id="JAULSR010000002">
    <property type="protein sequence ID" value="KAK0629595.1"/>
    <property type="molecule type" value="Genomic_DNA"/>
</dbReference>
<dbReference type="PANTHER" id="PTHR33577">
    <property type="entry name" value="STERIGMATOCYSTIN BIOSYNTHESIS PEROXIDASE STCC-RELATED"/>
    <property type="match status" value="1"/>
</dbReference>
<reference evidence="10" key="1">
    <citation type="submission" date="2023-06" db="EMBL/GenBank/DDBJ databases">
        <title>Genome-scale phylogeny and comparative genomics of the fungal order Sordariales.</title>
        <authorList>
            <consortium name="Lawrence Berkeley National Laboratory"/>
            <person name="Hensen N."/>
            <person name="Bonometti L."/>
            <person name="Westerberg I."/>
            <person name="Brannstrom I.O."/>
            <person name="Guillou S."/>
            <person name="Cros-Aarteil S."/>
            <person name="Calhoun S."/>
            <person name="Haridas S."/>
            <person name="Kuo A."/>
            <person name="Mondo S."/>
            <person name="Pangilinan J."/>
            <person name="Riley R."/>
            <person name="LaButti K."/>
            <person name="Andreopoulos B."/>
            <person name="Lipzen A."/>
            <person name="Chen C."/>
            <person name="Yanf M."/>
            <person name="Daum C."/>
            <person name="Ng V."/>
            <person name="Clum A."/>
            <person name="Steindorff A."/>
            <person name="Ohm R."/>
            <person name="Martin F."/>
            <person name="Silar P."/>
            <person name="Natvig D."/>
            <person name="Lalanne C."/>
            <person name="Gautier V."/>
            <person name="Ament-velasquez S.L."/>
            <person name="Kruys A."/>
            <person name="Hutchinson M.I."/>
            <person name="Powell A.J."/>
            <person name="Barry K."/>
            <person name="Miller A.N."/>
            <person name="Grigoriev I.V."/>
            <person name="Debuchy R."/>
            <person name="Gladieux P."/>
            <person name="Thoren M.H."/>
            <person name="Johannesson H."/>
        </authorList>
    </citation>
    <scope>NUCLEOTIDE SEQUENCE</scope>
    <source>
        <strain evidence="10">SMH3391-2</strain>
    </source>
</reference>
<dbReference type="SUPFAM" id="SSF47571">
    <property type="entry name" value="Cloroperoxidase"/>
    <property type="match status" value="1"/>
</dbReference>
<feature type="domain" description="Heme haloperoxidase family profile" evidence="9">
    <location>
        <begin position="21"/>
        <end position="229"/>
    </location>
</feature>
<dbReference type="PANTHER" id="PTHR33577:SF19">
    <property type="entry name" value="HEME HALOPEROXIDASE FAMILY PROFILE DOMAIN-CONTAINING PROTEIN-RELATED"/>
    <property type="match status" value="1"/>
</dbReference>
<evidence type="ECO:0000256" key="2">
    <source>
        <dbReference type="ARBA" id="ARBA00022559"/>
    </source>
</evidence>
<evidence type="ECO:0000256" key="3">
    <source>
        <dbReference type="ARBA" id="ARBA00022617"/>
    </source>
</evidence>
<feature type="signal peptide" evidence="8">
    <location>
        <begin position="1"/>
        <end position="17"/>
    </location>
</feature>
<organism evidence="10 11">
    <name type="scientific">Bombardia bombarda</name>
    <dbReference type="NCBI Taxonomy" id="252184"/>
    <lineage>
        <taxon>Eukaryota</taxon>
        <taxon>Fungi</taxon>
        <taxon>Dikarya</taxon>
        <taxon>Ascomycota</taxon>
        <taxon>Pezizomycotina</taxon>
        <taxon>Sordariomycetes</taxon>
        <taxon>Sordariomycetidae</taxon>
        <taxon>Sordariales</taxon>
        <taxon>Lasiosphaeriaceae</taxon>
        <taxon>Bombardia</taxon>
    </lineage>
</organism>
<dbReference type="GO" id="GO:0046872">
    <property type="term" value="F:metal ion binding"/>
    <property type="evidence" value="ECO:0007669"/>
    <property type="project" value="UniProtKB-KW"/>
</dbReference>
<accession>A0AA39XAA9</accession>
<keyword evidence="5" id="KW-0560">Oxidoreductase</keyword>
<evidence type="ECO:0000256" key="1">
    <source>
        <dbReference type="ARBA" id="ARBA00001970"/>
    </source>
</evidence>
<sequence length="251" mass="27368">MHVALGSVWLLATAVVAVPVKDHPFKAPGKGDLRSPCPLLNSLANHGYLPRNGRNISSEQFYTGLADAVNLERALGDGPIAGAISTSTTGLPDTANLNDMAKHAQIIEHDGSLSRADTYFGDANSFNLSVWRQTKAYFRTPLITIAQAEQARQAAVRNAQRTNPEFSLADGEKTISVLETALYLYMFGNGTNGFANRRWTEILFEEERLPFEEGYARPKTPMNLPDLLVIAGKLNAVNVTAGGIYGRHHLF</sequence>
<evidence type="ECO:0000256" key="6">
    <source>
        <dbReference type="ARBA" id="ARBA00023004"/>
    </source>
</evidence>
<dbReference type="PROSITE" id="PS51405">
    <property type="entry name" value="HEME_HALOPEROXIDASE"/>
    <property type="match status" value="1"/>
</dbReference>
<evidence type="ECO:0000259" key="9">
    <source>
        <dbReference type="PROSITE" id="PS51405"/>
    </source>
</evidence>
<dbReference type="Gene3D" id="1.10.489.10">
    <property type="entry name" value="Chloroperoxidase-like"/>
    <property type="match status" value="1"/>
</dbReference>
<dbReference type="GO" id="GO:0004601">
    <property type="term" value="F:peroxidase activity"/>
    <property type="evidence" value="ECO:0007669"/>
    <property type="project" value="UniProtKB-KW"/>
</dbReference>
<name>A0AA39XAA9_9PEZI</name>
<keyword evidence="4" id="KW-0479">Metal-binding</keyword>
<evidence type="ECO:0000256" key="4">
    <source>
        <dbReference type="ARBA" id="ARBA00022723"/>
    </source>
</evidence>
<evidence type="ECO:0000256" key="8">
    <source>
        <dbReference type="SAM" id="SignalP"/>
    </source>
</evidence>
<comment type="similarity">
    <text evidence="7">Belongs to the chloroperoxidase family.</text>
</comment>
<keyword evidence="8" id="KW-0732">Signal</keyword>
<comment type="cofactor">
    <cofactor evidence="1">
        <name>heme b</name>
        <dbReference type="ChEBI" id="CHEBI:60344"/>
    </cofactor>
</comment>
<dbReference type="InterPro" id="IPR036851">
    <property type="entry name" value="Chloroperoxidase-like_sf"/>
</dbReference>
<gene>
    <name evidence="10" type="ORF">B0T17DRAFT_487753</name>
</gene>
<evidence type="ECO:0000256" key="5">
    <source>
        <dbReference type="ARBA" id="ARBA00023002"/>
    </source>
</evidence>
<dbReference type="Pfam" id="PF01328">
    <property type="entry name" value="Peroxidase_2"/>
    <property type="match status" value="1"/>
</dbReference>
<evidence type="ECO:0000256" key="7">
    <source>
        <dbReference type="ARBA" id="ARBA00025795"/>
    </source>
</evidence>
<protein>
    <submittedName>
        <fullName evidence="10">Chloroperoxidase</fullName>
    </submittedName>
</protein>
<proteinExistence type="inferred from homology"/>
<feature type="chain" id="PRO_5041373068" evidence="8">
    <location>
        <begin position="18"/>
        <end position="251"/>
    </location>
</feature>
<keyword evidence="3" id="KW-0349">Heme</keyword>
<evidence type="ECO:0000313" key="10">
    <source>
        <dbReference type="EMBL" id="KAK0629595.1"/>
    </source>
</evidence>
<dbReference type="InterPro" id="IPR000028">
    <property type="entry name" value="Chloroperoxidase"/>
</dbReference>
<keyword evidence="2" id="KW-0575">Peroxidase</keyword>
<dbReference type="Proteomes" id="UP001174934">
    <property type="component" value="Unassembled WGS sequence"/>
</dbReference>
<dbReference type="AlphaFoldDB" id="A0AA39XAA9"/>
<keyword evidence="6" id="KW-0408">Iron</keyword>